<evidence type="ECO:0000313" key="4">
    <source>
        <dbReference type="EMBL" id="EJZ84188.1"/>
    </source>
</evidence>
<dbReference type="HOGENOM" id="CLU_038034_2_3_11"/>
<organism evidence="4 5">
    <name type="scientific">Slackia piriformis YIT 12062</name>
    <dbReference type="NCBI Taxonomy" id="742818"/>
    <lineage>
        <taxon>Bacteria</taxon>
        <taxon>Bacillati</taxon>
        <taxon>Actinomycetota</taxon>
        <taxon>Coriobacteriia</taxon>
        <taxon>Eggerthellales</taxon>
        <taxon>Eggerthellaceae</taxon>
        <taxon>Slackia</taxon>
    </lineage>
</organism>
<dbReference type="PATRIC" id="fig|742818.3.peg.544"/>
<protein>
    <recommendedName>
        <fullName evidence="3">Fe/B12 periplasmic-binding domain-containing protein</fullName>
    </recommendedName>
</protein>
<dbReference type="InParanoid" id="K0YLP7"/>
<gene>
    <name evidence="4" type="ORF">HMPREF9451_00497</name>
</gene>
<proteinExistence type="inferred from homology"/>
<reference evidence="4 5" key="1">
    <citation type="submission" date="2012-08" db="EMBL/GenBank/DDBJ databases">
        <title>The Genome Sequence of Slackia piriformis YIT 12062.</title>
        <authorList>
            <consortium name="The Broad Institute Genome Sequencing Platform"/>
            <person name="Earl A."/>
            <person name="Ward D."/>
            <person name="Feldgarden M."/>
            <person name="Gevers D."/>
            <person name="Morotomi M."/>
            <person name="Walker B."/>
            <person name="Young S.K."/>
            <person name="Zeng Q."/>
            <person name="Gargeya S."/>
            <person name="Fitzgerald M."/>
            <person name="Haas B."/>
            <person name="Abouelleil A."/>
            <person name="Alvarado L."/>
            <person name="Arachchi H.M."/>
            <person name="Berlin A.M."/>
            <person name="Chapman S.B."/>
            <person name="Goldberg J."/>
            <person name="Griggs A."/>
            <person name="Gujja S."/>
            <person name="Hansen M."/>
            <person name="Howarth C."/>
            <person name="Imamovic A."/>
            <person name="Larimer J."/>
            <person name="McCowen C."/>
            <person name="Montmayeur A."/>
            <person name="Murphy C."/>
            <person name="Neiman D."/>
            <person name="Pearson M."/>
            <person name="Priest M."/>
            <person name="Roberts A."/>
            <person name="Saif S."/>
            <person name="Shea T."/>
            <person name="Sisk P."/>
            <person name="Sykes S."/>
            <person name="Wortman J."/>
            <person name="Nusbaum C."/>
            <person name="Birren B."/>
        </authorList>
    </citation>
    <scope>NUCLEOTIDE SEQUENCE [LARGE SCALE GENOMIC DNA]</scope>
    <source>
        <strain evidence="4 5">YIT 12062</strain>
    </source>
</reference>
<dbReference type="InterPro" id="IPR002491">
    <property type="entry name" value="ABC_transptr_periplasmic_BD"/>
</dbReference>
<dbReference type="RefSeq" id="WP_009138726.1">
    <property type="nucleotide sequence ID" value="NZ_JH815198.1"/>
</dbReference>
<evidence type="ECO:0000256" key="2">
    <source>
        <dbReference type="SAM" id="SignalP"/>
    </source>
</evidence>
<sequence length="344" mass="36136">MMKSGYAKRFTAAGMALALACGTAGVLSLSACGAASDTPADSQSIAEQEAVAPESYTFTDDMGNEVTVNDPQRVVACMGSFANTWELAGGTLVGVSDDAFTFDNFDIASPDVQSVGDFTSLNLEAIIALEPDFVIMTSGTGGRGGDSSQADFKSALDASGIPVAYFEVTTFDDYLRMLRVFCDITGRDDLYEQNGIAVQKAIDDAIAAVPAEGDAPTALLMTTYSRGTRVQASSSMAGDMLADLGAVNLADENQSLLSDFSLESIIDLDPDFIFVIPMGNDTAAATKNLEAQTAENPAWATLSAVQNDRYIVLDPNLFLYKPNANWAQAYETLAGHLYGAGGNA</sequence>
<accession>K0YLP7</accession>
<dbReference type="eggNOG" id="COG0614">
    <property type="taxonomic scope" value="Bacteria"/>
</dbReference>
<dbReference type="GO" id="GO:0071281">
    <property type="term" value="P:cellular response to iron ion"/>
    <property type="evidence" value="ECO:0007669"/>
    <property type="project" value="TreeGrafter"/>
</dbReference>
<evidence type="ECO:0000256" key="1">
    <source>
        <dbReference type="ARBA" id="ARBA00008814"/>
    </source>
</evidence>
<keyword evidence="2" id="KW-0732">Signal</keyword>
<dbReference type="EMBL" id="ADMD01000002">
    <property type="protein sequence ID" value="EJZ84188.1"/>
    <property type="molecule type" value="Genomic_DNA"/>
</dbReference>
<dbReference type="Proteomes" id="UP000006069">
    <property type="component" value="Unassembled WGS sequence"/>
</dbReference>
<dbReference type="PROSITE" id="PS50983">
    <property type="entry name" value="FE_B12_PBP"/>
    <property type="match status" value="1"/>
</dbReference>
<comment type="caution">
    <text evidence="4">The sequence shown here is derived from an EMBL/GenBank/DDBJ whole genome shotgun (WGS) entry which is preliminary data.</text>
</comment>
<dbReference type="Pfam" id="PF01497">
    <property type="entry name" value="Peripla_BP_2"/>
    <property type="match status" value="1"/>
</dbReference>
<dbReference type="PANTHER" id="PTHR30535">
    <property type="entry name" value="VITAMIN B12-BINDING PROTEIN"/>
    <property type="match status" value="1"/>
</dbReference>
<feature type="chain" id="PRO_5039185136" description="Fe/B12 periplasmic-binding domain-containing protein" evidence="2">
    <location>
        <begin position="34"/>
        <end position="344"/>
    </location>
</feature>
<keyword evidence="5" id="KW-1185">Reference proteome</keyword>
<evidence type="ECO:0000313" key="5">
    <source>
        <dbReference type="Proteomes" id="UP000006069"/>
    </source>
</evidence>
<name>K0YLP7_9ACTN</name>
<dbReference type="SUPFAM" id="SSF53807">
    <property type="entry name" value="Helical backbone' metal receptor"/>
    <property type="match status" value="1"/>
</dbReference>
<feature type="domain" description="Fe/B12 periplasmic-binding" evidence="3">
    <location>
        <begin position="73"/>
        <end position="341"/>
    </location>
</feature>
<dbReference type="PANTHER" id="PTHR30535:SF34">
    <property type="entry name" value="MOLYBDATE-BINDING PROTEIN MOLA"/>
    <property type="match status" value="1"/>
</dbReference>
<dbReference type="PROSITE" id="PS51257">
    <property type="entry name" value="PROKAR_LIPOPROTEIN"/>
    <property type="match status" value="1"/>
</dbReference>
<dbReference type="Gene3D" id="3.40.50.1980">
    <property type="entry name" value="Nitrogenase molybdenum iron protein domain"/>
    <property type="match status" value="2"/>
</dbReference>
<evidence type="ECO:0000259" key="3">
    <source>
        <dbReference type="PROSITE" id="PS50983"/>
    </source>
</evidence>
<dbReference type="InterPro" id="IPR050902">
    <property type="entry name" value="ABC_Transporter_SBP"/>
</dbReference>
<dbReference type="AlphaFoldDB" id="K0YLP7"/>
<feature type="signal peptide" evidence="2">
    <location>
        <begin position="1"/>
        <end position="33"/>
    </location>
</feature>
<comment type="similarity">
    <text evidence="1">Belongs to the bacterial solute-binding protein 8 family.</text>
</comment>